<dbReference type="InterPro" id="IPR038880">
    <property type="entry name" value="MJ0871-like"/>
</dbReference>
<dbReference type="EMBL" id="QMQB01000283">
    <property type="protein sequence ID" value="RLE11072.1"/>
    <property type="molecule type" value="Genomic_DNA"/>
</dbReference>
<name>A0A662DAA4_UNCAE</name>
<keyword evidence="1" id="KW-0812">Transmembrane</keyword>
<gene>
    <name evidence="2" type="ORF">DRI96_06855</name>
</gene>
<feature type="transmembrane region" description="Helical" evidence="1">
    <location>
        <begin position="125"/>
        <end position="150"/>
    </location>
</feature>
<protein>
    <recommendedName>
        <fullName evidence="4">Nucleoside transporter/FeoB GTPase Gate domain-containing protein</fullName>
    </recommendedName>
</protein>
<dbReference type="PANTHER" id="PTHR38139:SF1">
    <property type="entry name" value="NUCLEOSIDE TRANSPORTER_FEOB GTPASE GATE DOMAIN-CONTAINING PROTEIN"/>
    <property type="match status" value="1"/>
</dbReference>
<proteinExistence type="predicted"/>
<feature type="transmembrane region" description="Helical" evidence="1">
    <location>
        <begin position="230"/>
        <end position="249"/>
    </location>
</feature>
<feature type="transmembrane region" description="Helical" evidence="1">
    <location>
        <begin position="187"/>
        <end position="210"/>
    </location>
</feature>
<feature type="transmembrane region" description="Helical" evidence="1">
    <location>
        <begin position="90"/>
        <end position="119"/>
    </location>
</feature>
<dbReference type="Proteomes" id="UP000267654">
    <property type="component" value="Unassembled WGS sequence"/>
</dbReference>
<sequence length="319" mass="35292">MLDLVIITIIDTIRLLYKLVPLLFLGLYFSGVAYRIPKLMKLGILLKPLCSLSRLPSCCSLYFTLCLFNPPAATMNLVEFRKKGMIEEKAIIVAYLVSGLPVIIYIIFFAIGPIALPLLGISTSILYLLSLLGCGLLQTIIGIFVGNIWLKKGLEKEFDNDNRLEDLPIMSILRISFFGSLKSLNSIVWLLIAIVFLVFFLEHSGIMSWIETLSKPLMDILTLPSLSIKLISTSAMNLVAGCGMAESLLSQHLLTELEVTISLIAGGFLYNLGELWHTILPFNISFFGLNLGIKVAFPLWVAIGISEILVLVILVVLRA</sequence>
<reference evidence="2 3" key="1">
    <citation type="submission" date="2018-06" db="EMBL/GenBank/DDBJ databases">
        <title>Extensive metabolic versatility and redundancy in microbially diverse, dynamic hydrothermal sediments.</title>
        <authorList>
            <person name="Dombrowski N."/>
            <person name="Teske A."/>
            <person name="Baker B.J."/>
        </authorList>
    </citation>
    <scope>NUCLEOTIDE SEQUENCE [LARGE SCALE GENOMIC DNA]</scope>
    <source>
        <strain evidence="2">B19_G9</strain>
    </source>
</reference>
<feature type="transmembrane region" description="Helical" evidence="1">
    <location>
        <begin position="299"/>
        <end position="317"/>
    </location>
</feature>
<feature type="transmembrane region" description="Helical" evidence="1">
    <location>
        <begin position="15"/>
        <end position="34"/>
    </location>
</feature>
<evidence type="ECO:0000313" key="3">
    <source>
        <dbReference type="Proteomes" id="UP000267654"/>
    </source>
</evidence>
<dbReference type="AlphaFoldDB" id="A0A662DAA4"/>
<evidence type="ECO:0000313" key="2">
    <source>
        <dbReference type="EMBL" id="RLE11072.1"/>
    </source>
</evidence>
<evidence type="ECO:0000256" key="1">
    <source>
        <dbReference type="SAM" id="Phobius"/>
    </source>
</evidence>
<dbReference type="PANTHER" id="PTHR38139">
    <property type="entry name" value="GATE DOMAIN-CONTAINING PROTEIN"/>
    <property type="match status" value="1"/>
</dbReference>
<keyword evidence="1" id="KW-0472">Membrane</keyword>
<accession>A0A662DAA4</accession>
<organism evidence="2 3">
    <name type="scientific">Aerophobetes bacterium</name>
    <dbReference type="NCBI Taxonomy" id="2030807"/>
    <lineage>
        <taxon>Bacteria</taxon>
        <taxon>Candidatus Aerophobota</taxon>
    </lineage>
</organism>
<comment type="caution">
    <text evidence="2">The sequence shown here is derived from an EMBL/GenBank/DDBJ whole genome shotgun (WGS) entry which is preliminary data.</text>
</comment>
<evidence type="ECO:0008006" key="4">
    <source>
        <dbReference type="Google" id="ProtNLM"/>
    </source>
</evidence>
<feature type="transmembrane region" description="Helical" evidence="1">
    <location>
        <begin position="261"/>
        <end position="279"/>
    </location>
</feature>
<keyword evidence="1" id="KW-1133">Transmembrane helix</keyword>